<dbReference type="AlphaFoldDB" id="A0A7W8FZG8"/>
<dbReference type="RefSeq" id="WP_183375442.1">
    <property type="nucleotide sequence ID" value="NZ_JACHHD010000008.1"/>
</dbReference>
<evidence type="ECO:0000313" key="2">
    <source>
        <dbReference type="Proteomes" id="UP000521313"/>
    </source>
</evidence>
<organism evidence="1 2">
    <name type="scientific">Faecalicoccus acidiformans</name>
    <dbReference type="NCBI Taxonomy" id="915173"/>
    <lineage>
        <taxon>Bacteria</taxon>
        <taxon>Bacillati</taxon>
        <taxon>Bacillota</taxon>
        <taxon>Erysipelotrichia</taxon>
        <taxon>Erysipelotrichales</taxon>
        <taxon>Erysipelotrichaceae</taxon>
        <taxon>Faecalicoccus</taxon>
    </lineage>
</organism>
<dbReference type="EMBL" id="JACHHD010000008">
    <property type="protein sequence ID" value="MBB5184987.1"/>
    <property type="molecule type" value="Genomic_DNA"/>
</dbReference>
<protein>
    <submittedName>
        <fullName evidence="1">Uncharacterized protein</fullName>
    </submittedName>
</protein>
<comment type="caution">
    <text evidence="1">The sequence shown here is derived from an EMBL/GenBank/DDBJ whole genome shotgun (WGS) entry which is preliminary data.</text>
</comment>
<proteinExistence type="predicted"/>
<gene>
    <name evidence="1" type="ORF">HNQ43_001034</name>
</gene>
<dbReference type="Proteomes" id="UP000521313">
    <property type="component" value="Unassembled WGS sequence"/>
</dbReference>
<sequence length="88" mass="10467">MFARHLEPDEFLNSLIKTPCKIVHHMICLDNGIAGIVYGFEQKGVFYYLDRFFPSKLKESCLQKMNRYDLHKELYVKMNLKVHLISMQ</sequence>
<evidence type="ECO:0000313" key="1">
    <source>
        <dbReference type="EMBL" id="MBB5184987.1"/>
    </source>
</evidence>
<reference evidence="1 2" key="1">
    <citation type="submission" date="2020-08" db="EMBL/GenBank/DDBJ databases">
        <title>Genomic Encyclopedia of Type Strains, Phase IV (KMG-IV): sequencing the most valuable type-strain genomes for metagenomic binning, comparative biology and taxonomic classification.</title>
        <authorList>
            <person name="Goeker M."/>
        </authorList>
    </citation>
    <scope>NUCLEOTIDE SEQUENCE [LARGE SCALE GENOMIC DNA]</scope>
    <source>
        <strain evidence="1 2">DSM 26963</strain>
    </source>
</reference>
<accession>A0A7W8FZG8</accession>
<name>A0A7W8FZG8_9FIRM</name>